<sequence length="71" mass="8091">MGEKKTTPITIDDVQYVLEDMKPEQQAMVNHIADLDRKIGSTQFNLDQLNVGKQAFLTMLRESLAKKEVVQ</sequence>
<organism evidence="1">
    <name type="scientific">uncultured Caudovirales phage</name>
    <dbReference type="NCBI Taxonomy" id="2100421"/>
    <lineage>
        <taxon>Viruses</taxon>
        <taxon>Duplodnaviria</taxon>
        <taxon>Heunggongvirae</taxon>
        <taxon>Uroviricota</taxon>
        <taxon>Caudoviricetes</taxon>
        <taxon>Peduoviridae</taxon>
        <taxon>Maltschvirus</taxon>
        <taxon>Maltschvirus maltsch</taxon>
    </lineage>
</organism>
<evidence type="ECO:0000313" key="1">
    <source>
        <dbReference type="EMBL" id="CAB5218116.1"/>
    </source>
</evidence>
<name>A0A6J7WK46_9CAUD</name>
<accession>A0A6J7WK46</accession>
<proteinExistence type="predicted"/>
<gene>
    <name evidence="1" type="ORF">UFOVP202_56</name>
</gene>
<protein>
    <submittedName>
        <fullName evidence="1">Uncharacterized protein</fullName>
    </submittedName>
</protein>
<reference evidence="1" key="1">
    <citation type="submission" date="2020-05" db="EMBL/GenBank/DDBJ databases">
        <authorList>
            <person name="Chiriac C."/>
            <person name="Salcher M."/>
            <person name="Ghai R."/>
            <person name="Kavagutti S V."/>
        </authorList>
    </citation>
    <scope>NUCLEOTIDE SEQUENCE</scope>
</reference>
<dbReference type="EMBL" id="LR798254">
    <property type="protein sequence ID" value="CAB5218116.1"/>
    <property type="molecule type" value="Genomic_DNA"/>
</dbReference>